<keyword evidence="3" id="KW-1185">Reference proteome</keyword>
<gene>
    <name evidence="2" type="ORF">B0H17DRAFT_1191750</name>
</gene>
<sequence length="568" mass="61520">MPPRAPPPIIPLELIRAGPINSSRTVGDLASIASAIGMDATGKKKDLLGRVQSKLESDKGLAQKPEFMKFSVYRAEKTSKTGSKNVKNSAEKAAEDAAESKQDIPATGANHTLLAAKANSDPPPQYKRLEALVTTEPVIKGDINKDSGEDEDDGSPICSSPEPDEGPRTPPASKDQKFRGFIPKTPVPIIVAFNGAKKREIIIQSSDRVLLTVENEGADGGPATYSTSLKAVLTEAINSDTPMKANTKAKIFRTGVIDPDAPLKLGSIEEILSAETVGNLHIPAVDKYNLQTFQDGMLVCDVFLVNDGDTTVSSSSAPMFIALKGEEKPLIVAHARAAAAAVVAAQQKASEDTRSPCLKFIGSVFNARDSPWPHATYVRTVRDQYTAVEDAVAQAHVLGWNRSGGGYQIPFTYEEARFNGHDFRGTVFTKADLQSALHIAHAAAGTDRKTKDLLEYCEQAAAWFKDPDHARWGPKFNEMTPVDFKKRLERKRDEAVAERARERRRAHQSKAEGKKRKIDTDSDGLDGSASAASGSDEERAPKKNLKQLPKKKLTKKAKKNVVSEDSDS</sequence>
<feature type="compositionally biased region" description="Basic and acidic residues" evidence="1">
    <location>
        <begin position="89"/>
        <end position="102"/>
    </location>
</feature>
<evidence type="ECO:0000256" key="1">
    <source>
        <dbReference type="SAM" id="MobiDB-lite"/>
    </source>
</evidence>
<proteinExistence type="predicted"/>
<feature type="region of interest" description="Disordered" evidence="1">
    <location>
        <begin position="77"/>
        <end position="105"/>
    </location>
</feature>
<feature type="compositionally biased region" description="Low complexity" evidence="1">
    <location>
        <begin position="525"/>
        <end position="534"/>
    </location>
</feature>
<name>A0AAD7GYU4_MYCRO</name>
<organism evidence="2 3">
    <name type="scientific">Mycena rosella</name>
    <name type="common">Pink bonnet</name>
    <name type="synonym">Agaricus rosellus</name>
    <dbReference type="NCBI Taxonomy" id="1033263"/>
    <lineage>
        <taxon>Eukaryota</taxon>
        <taxon>Fungi</taxon>
        <taxon>Dikarya</taxon>
        <taxon>Basidiomycota</taxon>
        <taxon>Agaricomycotina</taxon>
        <taxon>Agaricomycetes</taxon>
        <taxon>Agaricomycetidae</taxon>
        <taxon>Agaricales</taxon>
        <taxon>Marasmiineae</taxon>
        <taxon>Mycenaceae</taxon>
        <taxon>Mycena</taxon>
    </lineage>
</organism>
<reference evidence="2" key="1">
    <citation type="submission" date="2023-03" db="EMBL/GenBank/DDBJ databases">
        <title>Massive genome expansion in bonnet fungi (Mycena s.s.) driven by repeated elements and novel gene families across ecological guilds.</title>
        <authorList>
            <consortium name="Lawrence Berkeley National Laboratory"/>
            <person name="Harder C.B."/>
            <person name="Miyauchi S."/>
            <person name="Viragh M."/>
            <person name="Kuo A."/>
            <person name="Thoen E."/>
            <person name="Andreopoulos B."/>
            <person name="Lu D."/>
            <person name="Skrede I."/>
            <person name="Drula E."/>
            <person name="Henrissat B."/>
            <person name="Morin E."/>
            <person name="Kohler A."/>
            <person name="Barry K."/>
            <person name="LaButti K."/>
            <person name="Morin E."/>
            <person name="Salamov A."/>
            <person name="Lipzen A."/>
            <person name="Mereny Z."/>
            <person name="Hegedus B."/>
            <person name="Baldrian P."/>
            <person name="Stursova M."/>
            <person name="Weitz H."/>
            <person name="Taylor A."/>
            <person name="Grigoriev I.V."/>
            <person name="Nagy L.G."/>
            <person name="Martin F."/>
            <person name="Kauserud H."/>
        </authorList>
    </citation>
    <scope>NUCLEOTIDE SEQUENCE</scope>
    <source>
        <strain evidence="2">CBHHK067</strain>
    </source>
</reference>
<feature type="compositionally biased region" description="Basic residues" evidence="1">
    <location>
        <begin position="542"/>
        <end position="559"/>
    </location>
</feature>
<evidence type="ECO:0000313" key="2">
    <source>
        <dbReference type="EMBL" id="KAJ7708272.1"/>
    </source>
</evidence>
<accession>A0AAD7GYU4</accession>
<evidence type="ECO:0000313" key="3">
    <source>
        <dbReference type="Proteomes" id="UP001221757"/>
    </source>
</evidence>
<feature type="region of interest" description="Disordered" evidence="1">
    <location>
        <begin position="131"/>
        <end position="178"/>
    </location>
</feature>
<dbReference type="AlphaFoldDB" id="A0AAD7GYU4"/>
<feature type="compositionally biased region" description="Basic residues" evidence="1">
    <location>
        <begin position="502"/>
        <end position="517"/>
    </location>
</feature>
<dbReference type="EMBL" id="JARKIE010000004">
    <property type="protein sequence ID" value="KAJ7708272.1"/>
    <property type="molecule type" value="Genomic_DNA"/>
</dbReference>
<dbReference type="Proteomes" id="UP001221757">
    <property type="component" value="Unassembled WGS sequence"/>
</dbReference>
<comment type="caution">
    <text evidence="2">The sequence shown here is derived from an EMBL/GenBank/DDBJ whole genome shotgun (WGS) entry which is preliminary data.</text>
</comment>
<feature type="region of interest" description="Disordered" evidence="1">
    <location>
        <begin position="490"/>
        <end position="568"/>
    </location>
</feature>
<protein>
    <recommendedName>
        <fullName evidence="4">SAP domain-containing protein</fullName>
    </recommendedName>
</protein>
<evidence type="ECO:0008006" key="4">
    <source>
        <dbReference type="Google" id="ProtNLM"/>
    </source>
</evidence>
<feature type="compositionally biased region" description="Basic and acidic residues" evidence="1">
    <location>
        <begin position="490"/>
        <end position="501"/>
    </location>
</feature>